<evidence type="ECO:0000256" key="1">
    <source>
        <dbReference type="SAM" id="MobiDB-lite"/>
    </source>
</evidence>
<accession>A0A139H6M9</accession>
<proteinExistence type="predicted"/>
<dbReference type="EMBL" id="LFZN01000124">
    <property type="protein sequence ID" value="KXS98029.1"/>
    <property type="molecule type" value="Genomic_DNA"/>
</dbReference>
<feature type="compositionally biased region" description="Gly residues" evidence="1">
    <location>
        <begin position="10"/>
        <end position="19"/>
    </location>
</feature>
<feature type="region of interest" description="Disordered" evidence="1">
    <location>
        <begin position="1"/>
        <end position="25"/>
    </location>
</feature>
<evidence type="ECO:0000313" key="3">
    <source>
        <dbReference type="Proteomes" id="UP000070133"/>
    </source>
</evidence>
<keyword evidence="3" id="KW-1185">Reference proteome</keyword>
<comment type="caution">
    <text evidence="2">The sequence shown here is derived from an EMBL/GenBank/DDBJ whole genome shotgun (WGS) entry which is preliminary data.</text>
</comment>
<protein>
    <submittedName>
        <fullName evidence="2">Uncharacterized protein</fullName>
    </submittedName>
</protein>
<organism evidence="2 3">
    <name type="scientific">Pseudocercospora eumusae</name>
    <dbReference type="NCBI Taxonomy" id="321146"/>
    <lineage>
        <taxon>Eukaryota</taxon>
        <taxon>Fungi</taxon>
        <taxon>Dikarya</taxon>
        <taxon>Ascomycota</taxon>
        <taxon>Pezizomycotina</taxon>
        <taxon>Dothideomycetes</taxon>
        <taxon>Dothideomycetidae</taxon>
        <taxon>Mycosphaerellales</taxon>
        <taxon>Mycosphaerellaceae</taxon>
        <taxon>Pseudocercospora</taxon>
    </lineage>
</organism>
<name>A0A139H6M9_9PEZI</name>
<dbReference type="AlphaFoldDB" id="A0A139H6M9"/>
<sequence length="154" mass="16478">MGSQVTAKQGAGGGGGGGRSDYSKDDPEILAEAQVSVKGGAAGWDGYGWLWMAMAMASCIRTEQGQECDDERRALLSRGSSVERGYCATGIFNCCGGELKVQQDEGSQHGKVGLMWATREPIETEEWRMLYDVTGMGMAVLLYMAVYACQGRIA</sequence>
<reference evidence="2 3" key="1">
    <citation type="submission" date="2015-07" db="EMBL/GenBank/DDBJ databases">
        <title>Comparative genomics of the Sigatoka disease complex on banana suggests a link between parallel evolutionary changes in Pseudocercospora fijiensis and Pseudocercospora eumusae and increased virulence on the banana host.</title>
        <authorList>
            <person name="Chang T.-C."/>
            <person name="Salvucci A."/>
            <person name="Crous P.W."/>
            <person name="Stergiopoulos I."/>
        </authorList>
    </citation>
    <scope>NUCLEOTIDE SEQUENCE [LARGE SCALE GENOMIC DNA]</scope>
    <source>
        <strain evidence="2 3">CBS 114824</strain>
    </source>
</reference>
<dbReference type="Proteomes" id="UP000070133">
    <property type="component" value="Unassembled WGS sequence"/>
</dbReference>
<gene>
    <name evidence="2" type="ORF">AC578_8792</name>
</gene>
<evidence type="ECO:0000313" key="2">
    <source>
        <dbReference type="EMBL" id="KXS98029.1"/>
    </source>
</evidence>